<name>A0ABT6ZHI7_9ACTN</name>
<evidence type="ECO:0000259" key="3">
    <source>
        <dbReference type="PROSITE" id="PS51201"/>
    </source>
</evidence>
<keyword evidence="1" id="KW-0406">Ion transport</keyword>
<dbReference type="RefSeq" id="WP_283712156.1">
    <property type="nucleotide sequence ID" value="NZ_JASJEW010000001.1"/>
</dbReference>
<protein>
    <submittedName>
        <fullName evidence="4">TrkA family potassium uptake protein</fullName>
    </submittedName>
</protein>
<evidence type="ECO:0000313" key="5">
    <source>
        <dbReference type="Proteomes" id="UP001431693"/>
    </source>
</evidence>
<gene>
    <name evidence="4" type="ORF">QJ043_00205</name>
</gene>
<sequence length="151" mass="16245">MSLLGPSKADFYTVIVGCGRLGSMLANDLSNAGGEVLVVDKDPGAFVRLSSGFGGLTAQGDATNIDFLTETCRLSDAFAVVIVTDDDIINIMVAQMAHEIYHVEHVITRIYDPDREGLYQELGIETICPVRHSAKRIKSMLTTSHEEGASA</sequence>
<keyword evidence="1" id="KW-0633">Potassium transport</keyword>
<proteinExistence type="predicted"/>
<dbReference type="InterPro" id="IPR006036">
    <property type="entry name" value="K_uptake_TrkA"/>
</dbReference>
<evidence type="ECO:0000256" key="1">
    <source>
        <dbReference type="ARBA" id="ARBA00022538"/>
    </source>
</evidence>
<comment type="caution">
    <text evidence="4">The sequence shown here is derived from an EMBL/GenBank/DDBJ whole genome shotgun (WGS) entry which is preliminary data.</text>
</comment>
<dbReference type="SUPFAM" id="SSF51735">
    <property type="entry name" value="NAD(P)-binding Rossmann-fold domains"/>
    <property type="match status" value="1"/>
</dbReference>
<dbReference type="Gene3D" id="3.40.50.720">
    <property type="entry name" value="NAD(P)-binding Rossmann-like Domain"/>
    <property type="match status" value="1"/>
</dbReference>
<evidence type="ECO:0000256" key="2">
    <source>
        <dbReference type="ARBA" id="ARBA00022958"/>
    </source>
</evidence>
<dbReference type="Pfam" id="PF02254">
    <property type="entry name" value="TrkA_N"/>
    <property type="match status" value="1"/>
</dbReference>
<reference evidence="4" key="1">
    <citation type="submission" date="2023-05" db="EMBL/GenBank/DDBJ databases">
        <title>[olsenella] sp. nov., isolated from a pig farm feces dump.</title>
        <authorList>
            <person name="Chang Y.-H."/>
        </authorList>
    </citation>
    <scope>NUCLEOTIDE SEQUENCE</scope>
    <source>
        <strain evidence="4">YH-ols2217</strain>
    </source>
</reference>
<dbReference type="Proteomes" id="UP001431693">
    <property type="component" value="Unassembled WGS sequence"/>
</dbReference>
<organism evidence="4 5">
    <name type="scientific">Kribbibacterium absianum</name>
    <dbReference type="NCBI Taxonomy" id="3044210"/>
    <lineage>
        <taxon>Bacteria</taxon>
        <taxon>Bacillati</taxon>
        <taxon>Actinomycetota</taxon>
        <taxon>Coriobacteriia</taxon>
        <taxon>Coriobacteriales</taxon>
        <taxon>Kribbibacteriaceae</taxon>
        <taxon>Kribbibacterium</taxon>
    </lineage>
</organism>
<evidence type="ECO:0000313" key="4">
    <source>
        <dbReference type="EMBL" id="MDJ1128512.1"/>
    </source>
</evidence>
<dbReference type="PANTHER" id="PTHR43833:SF8">
    <property type="entry name" value="TRK SYSTEM POTASSIUM UPTAKE PROTEIN TRKA"/>
    <property type="match status" value="1"/>
</dbReference>
<dbReference type="PANTHER" id="PTHR43833">
    <property type="entry name" value="POTASSIUM CHANNEL PROTEIN 2-RELATED-RELATED"/>
    <property type="match status" value="1"/>
</dbReference>
<dbReference type="InterPro" id="IPR050721">
    <property type="entry name" value="Trk_Ktr_HKT_K-transport"/>
</dbReference>
<dbReference type="InterPro" id="IPR036291">
    <property type="entry name" value="NAD(P)-bd_dom_sf"/>
</dbReference>
<keyword evidence="2" id="KW-0630">Potassium</keyword>
<feature type="domain" description="RCK N-terminal" evidence="3">
    <location>
        <begin position="10"/>
        <end position="131"/>
    </location>
</feature>
<keyword evidence="5" id="KW-1185">Reference proteome</keyword>
<keyword evidence="1" id="KW-0813">Transport</keyword>
<dbReference type="PRINTS" id="PR00335">
    <property type="entry name" value="KUPTAKETRKA"/>
</dbReference>
<dbReference type="PROSITE" id="PS51201">
    <property type="entry name" value="RCK_N"/>
    <property type="match status" value="1"/>
</dbReference>
<dbReference type="InterPro" id="IPR003148">
    <property type="entry name" value="RCK_N"/>
</dbReference>
<dbReference type="EMBL" id="JASJEX010000001">
    <property type="protein sequence ID" value="MDJ1128512.1"/>
    <property type="molecule type" value="Genomic_DNA"/>
</dbReference>
<accession>A0ABT6ZHI7</accession>